<dbReference type="GO" id="GO:0015288">
    <property type="term" value="F:porin activity"/>
    <property type="evidence" value="ECO:0007669"/>
    <property type="project" value="InterPro"/>
</dbReference>
<feature type="domain" description="Porin" evidence="1">
    <location>
        <begin position="62"/>
        <end position="176"/>
    </location>
</feature>
<dbReference type="GO" id="GO:0016020">
    <property type="term" value="C:membrane"/>
    <property type="evidence" value="ECO:0007669"/>
    <property type="project" value="InterPro"/>
</dbReference>
<sequence length="254" mass="27602">MASLVAIAWAGTAAAQMESGYGSSPRVEPIFKFELDKFDGGQQVDLTEIGAGLRLRWTPQLELNVGIAHTQMEAFGGLDFGTTTGTINAKYEFAPGFKLGGYYQYHDTETPANFSPFHGYGLEVEYDTGPFGAGAYAGVLSGNNIATPSDNTTWGIWASYDITPQWSVGLSYQEDSLDFRALDTSTFNAEVAFTPDIAGDLDLKFYGKVGQHRINGTNYDTVGFGIKVEYGNDDSDMIDDIDIRSSALRATYSF</sequence>
<name>A0A0A0EM02_9RHOB</name>
<organism evidence="2 3">
    <name type="scientific">Pseudooceanicola atlanticus</name>
    <dbReference type="NCBI Taxonomy" id="1461694"/>
    <lineage>
        <taxon>Bacteria</taxon>
        <taxon>Pseudomonadati</taxon>
        <taxon>Pseudomonadota</taxon>
        <taxon>Alphaproteobacteria</taxon>
        <taxon>Rhodobacterales</taxon>
        <taxon>Paracoccaceae</taxon>
        <taxon>Pseudooceanicola</taxon>
    </lineage>
</organism>
<dbReference type="SUPFAM" id="SSF56935">
    <property type="entry name" value="Porins"/>
    <property type="match status" value="1"/>
</dbReference>
<dbReference type="Proteomes" id="UP000030004">
    <property type="component" value="Unassembled WGS sequence"/>
</dbReference>
<dbReference type="AlphaFoldDB" id="A0A0A0EM02"/>
<gene>
    <name evidence="2" type="ORF">ATO9_01590</name>
</gene>
<dbReference type="Pfam" id="PF13609">
    <property type="entry name" value="Porin_4"/>
    <property type="match status" value="1"/>
</dbReference>
<accession>A0A0A0EM02</accession>
<comment type="caution">
    <text evidence="2">The sequence shown here is derived from an EMBL/GenBank/DDBJ whole genome shotgun (WGS) entry which is preliminary data.</text>
</comment>
<keyword evidence="3" id="KW-1185">Reference proteome</keyword>
<dbReference type="Gene3D" id="2.40.160.10">
    <property type="entry name" value="Porin"/>
    <property type="match status" value="1"/>
</dbReference>
<evidence type="ECO:0000313" key="3">
    <source>
        <dbReference type="Proteomes" id="UP000030004"/>
    </source>
</evidence>
<dbReference type="InterPro" id="IPR023614">
    <property type="entry name" value="Porin_dom_sf"/>
</dbReference>
<reference evidence="2 3" key="1">
    <citation type="journal article" date="2015" name="Antonie Van Leeuwenhoek">
        <title>Pseudooceanicola atlanticus gen. nov. sp. nov., isolated from surface seawater of the Atlantic Ocean and reclassification of Oceanicola batsensis, Oceanicola marinus, Oceanicola nitratireducens, Oceanicola nanhaiensis, Oceanicola antarcticus and Oceanicola flagellatus, as Pseudooceanicola batsensis comb. nov., Pseudooceanicola marinus comb. nov., Pseudooceanicola nitratireducens comb. nov., Pseudooceanicola nanhaiensis comb. nov., Pseudooceanicola antarcticus comb. nov., and Pseudooceanicola flagellatus comb. nov.</title>
        <authorList>
            <person name="Lai Q."/>
            <person name="Li G."/>
            <person name="Liu X."/>
            <person name="Du Y."/>
            <person name="Sun F."/>
            <person name="Shao Z."/>
        </authorList>
    </citation>
    <scope>NUCLEOTIDE SEQUENCE [LARGE SCALE GENOMIC DNA]</scope>
    <source>
        <strain evidence="2 3">22II-s11g</strain>
    </source>
</reference>
<dbReference type="InterPro" id="IPR033900">
    <property type="entry name" value="Gram_neg_porin_domain"/>
</dbReference>
<evidence type="ECO:0000259" key="1">
    <source>
        <dbReference type="Pfam" id="PF13609"/>
    </source>
</evidence>
<proteinExistence type="predicted"/>
<dbReference type="EMBL" id="AQQX01000001">
    <property type="protein sequence ID" value="KGM50222.1"/>
    <property type="molecule type" value="Genomic_DNA"/>
</dbReference>
<protein>
    <recommendedName>
        <fullName evidence="1">Porin domain-containing protein</fullName>
    </recommendedName>
</protein>
<evidence type="ECO:0000313" key="2">
    <source>
        <dbReference type="EMBL" id="KGM50222.1"/>
    </source>
</evidence>